<keyword evidence="2" id="KW-0489">Methyltransferase</keyword>
<dbReference type="GO" id="GO:0003677">
    <property type="term" value="F:DNA binding"/>
    <property type="evidence" value="ECO:0007669"/>
    <property type="project" value="UniProtKB-KW"/>
</dbReference>
<keyword evidence="3" id="KW-0808">Transferase</keyword>
<comment type="catalytic activity">
    <reaction evidence="6">
        <text>a 2'-deoxyadenosine in DNA + S-adenosyl-L-methionine = an N(6)-methyl-2'-deoxyadenosine in DNA + S-adenosyl-L-homocysteine + H(+)</text>
        <dbReference type="Rhea" id="RHEA:15197"/>
        <dbReference type="Rhea" id="RHEA-COMP:12418"/>
        <dbReference type="Rhea" id="RHEA-COMP:12419"/>
        <dbReference type="ChEBI" id="CHEBI:15378"/>
        <dbReference type="ChEBI" id="CHEBI:57856"/>
        <dbReference type="ChEBI" id="CHEBI:59789"/>
        <dbReference type="ChEBI" id="CHEBI:90615"/>
        <dbReference type="ChEBI" id="CHEBI:90616"/>
        <dbReference type="EC" id="2.1.1.72"/>
    </reaction>
</comment>
<feature type="domain" description="TaqI-like C-terminal specificity" evidence="7">
    <location>
        <begin position="7"/>
        <end position="169"/>
    </location>
</feature>
<protein>
    <recommendedName>
        <fullName evidence="1">site-specific DNA-methyltransferase (adenine-specific)</fullName>
        <ecNumber evidence="1">2.1.1.72</ecNumber>
    </recommendedName>
</protein>
<sequence length="434" mass="50280">MEPGLLKPFLKGNDVHRYDPLEPRYWVIFPYHIDGEDAEFVEEEELEQRYPRTYEYLRQHEDDLRNREGGKMDHERWYDYVYPKNLTDFQKEKIITPEISYGPNFTYDSDGTYHTTKVYGLLVNDSVDFSPEYLLSVLNSPTLWFFLSNTGYTLRGGYFTFKTNYLNPFSVPQIPTDSDADSVEECQEWYEKFISQSTTEECPIFTEQFDLRSGTTHDFLGFLAEEIIQLKAQHDQLNLNILDYLGTYSNGQQLGELAEYQPPQGAAESIIAETSETRDSLRVGSIDIVDSGSKLEVKLTARYKPDDPEDFETDQWGYTETQSYSAMEFIGLSEEMKAIIKEFVPVAVEEAGGFANFRETATKTNSLIDRLKKTTLPAQDDVSDGIQRYLSTKNRAENIQYQIEKTDDLINRIVYALYGFEDDEVERIESTLEE</sequence>
<dbReference type="EMBL" id="JAMQOT010000002">
    <property type="protein sequence ID" value="MDF9745026.1"/>
    <property type="molecule type" value="Genomic_DNA"/>
</dbReference>
<evidence type="ECO:0000256" key="4">
    <source>
        <dbReference type="ARBA" id="ARBA00022747"/>
    </source>
</evidence>
<dbReference type="Pfam" id="PF12950">
    <property type="entry name" value="TaqI_C"/>
    <property type="match status" value="1"/>
</dbReference>
<comment type="caution">
    <text evidence="8">The sequence shown here is derived from an EMBL/GenBank/DDBJ whole genome shotgun (WGS) entry which is preliminary data.</text>
</comment>
<evidence type="ECO:0000256" key="5">
    <source>
        <dbReference type="ARBA" id="ARBA00023125"/>
    </source>
</evidence>
<dbReference type="EC" id="2.1.1.72" evidence="1"/>
<dbReference type="GO" id="GO:0009307">
    <property type="term" value="P:DNA restriction-modification system"/>
    <property type="evidence" value="ECO:0007669"/>
    <property type="project" value="UniProtKB-KW"/>
</dbReference>
<evidence type="ECO:0000256" key="2">
    <source>
        <dbReference type="ARBA" id="ARBA00022603"/>
    </source>
</evidence>
<keyword evidence="5" id="KW-0238">DNA-binding</keyword>
<accession>A0A9Q4KZD5</accession>
<gene>
    <name evidence="8" type="ORF">NDI89_05440</name>
</gene>
<organism evidence="8 9">
    <name type="scientific">Natrinema salsiterrestre</name>
    <dbReference type="NCBI Taxonomy" id="2950540"/>
    <lineage>
        <taxon>Archaea</taxon>
        <taxon>Methanobacteriati</taxon>
        <taxon>Methanobacteriota</taxon>
        <taxon>Stenosarchaea group</taxon>
        <taxon>Halobacteria</taxon>
        <taxon>Halobacteriales</taxon>
        <taxon>Natrialbaceae</taxon>
        <taxon>Natrinema</taxon>
    </lineage>
</organism>
<name>A0A9Q4KZD5_9EURY</name>
<reference evidence="8" key="1">
    <citation type="submission" date="2022-06" db="EMBL/GenBank/DDBJ databases">
        <title>Natrinema sp. a new haloarchaeum isolate from saline soil.</title>
        <authorList>
            <person name="Strakova D."/>
            <person name="Galisteo C."/>
            <person name="Sanchez-Porro C."/>
            <person name="Ventosa A."/>
        </authorList>
    </citation>
    <scope>NUCLEOTIDE SEQUENCE</scope>
    <source>
        <strain evidence="8">S1CR25-10</strain>
    </source>
</reference>
<evidence type="ECO:0000259" key="7">
    <source>
        <dbReference type="Pfam" id="PF12950"/>
    </source>
</evidence>
<keyword evidence="9" id="KW-1185">Reference proteome</keyword>
<evidence type="ECO:0000256" key="6">
    <source>
        <dbReference type="ARBA" id="ARBA00047942"/>
    </source>
</evidence>
<evidence type="ECO:0000313" key="9">
    <source>
        <dbReference type="Proteomes" id="UP001154061"/>
    </source>
</evidence>
<dbReference type="GO" id="GO:0009007">
    <property type="term" value="F:site-specific DNA-methyltransferase (adenine-specific) activity"/>
    <property type="evidence" value="ECO:0007669"/>
    <property type="project" value="UniProtKB-EC"/>
</dbReference>
<evidence type="ECO:0000256" key="3">
    <source>
        <dbReference type="ARBA" id="ARBA00022679"/>
    </source>
</evidence>
<evidence type="ECO:0000313" key="8">
    <source>
        <dbReference type="EMBL" id="MDF9745026.1"/>
    </source>
</evidence>
<dbReference type="AlphaFoldDB" id="A0A9Q4KZD5"/>
<dbReference type="InterPro" id="IPR050953">
    <property type="entry name" value="N4_N6_ade-DNA_methylase"/>
</dbReference>
<proteinExistence type="predicted"/>
<evidence type="ECO:0000256" key="1">
    <source>
        <dbReference type="ARBA" id="ARBA00011900"/>
    </source>
</evidence>
<dbReference type="PANTHER" id="PTHR33841">
    <property type="entry name" value="DNA METHYLTRANSFERASE YEEA-RELATED"/>
    <property type="match status" value="1"/>
</dbReference>
<dbReference type="InterPro" id="IPR025931">
    <property type="entry name" value="TaqI_C"/>
</dbReference>
<keyword evidence="4" id="KW-0680">Restriction system</keyword>
<dbReference type="RefSeq" id="WP_277520510.1">
    <property type="nucleotide sequence ID" value="NZ_JAMQOT010000002.1"/>
</dbReference>
<dbReference type="PANTHER" id="PTHR33841:SF6">
    <property type="entry name" value="TYPE II METHYLTRANSFERASE M.HINDII"/>
    <property type="match status" value="1"/>
</dbReference>
<dbReference type="GO" id="GO:0032259">
    <property type="term" value="P:methylation"/>
    <property type="evidence" value="ECO:0007669"/>
    <property type="project" value="UniProtKB-KW"/>
</dbReference>
<dbReference type="Proteomes" id="UP001154061">
    <property type="component" value="Unassembled WGS sequence"/>
</dbReference>